<dbReference type="Gene3D" id="3.90.215.10">
    <property type="entry name" value="Gamma Fibrinogen, chain A, domain 1"/>
    <property type="match status" value="1"/>
</dbReference>
<evidence type="ECO:0000313" key="6">
    <source>
        <dbReference type="Proteomes" id="UP000283509"/>
    </source>
</evidence>
<accession>A0A3R7PYT0</accession>
<evidence type="ECO:0000313" key="5">
    <source>
        <dbReference type="EMBL" id="ROT81330.1"/>
    </source>
</evidence>
<proteinExistence type="predicted"/>
<comment type="caution">
    <text evidence="5">The sequence shown here is derived from an EMBL/GenBank/DDBJ whole genome shotgun (WGS) entry which is preliminary data.</text>
</comment>
<dbReference type="SUPFAM" id="SSF56496">
    <property type="entry name" value="Fibrinogen C-terminal domain-like"/>
    <property type="match status" value="1"/>
</dbReference>
<evidence type="ECO:0000256" key="2">
    <source>
        <dbReference type="PROSITE-ProRule" id="PRU00302"/>
    </source>
</evidence>
<evidence type="ECO:0000256" key="3">
    <source>
        <dbReference type="SAM" id="MobiDB-lite"/>
    </source>
</evidence>
<reference evidence="5 6" key="1">
    <citation type="submission" date="2018-04" db="EMBL/GenBank/DDBJ databases">
        <authorList>
            <person name="Zhang X."/>
            <person name="Yuan J."/>
            <person name="Li F."/>
            <person name="Xiang J."/>
        </authorList>
    </citation>
    <scope>NUCLEOTIDE SEQUENCE [LARGE SCALE GENOMIC DNA]</scope>
    <source>
        <tissue evidence="5">Muscle</tissue>
    </source>
</reference>
<keyword evidence="6" id="KW-1185">Reference proteome</keyword>
<keyword evidence="1" id="KW-1015">Disulfide bond</keyword>
<evidence type="ECO:0000256" key="1">
    <source>
        <dbReference type="ARBA" id="ARBA00023157"/>
    </source>
</evidence>
<dbReference type="InterPro" id="IPR014716">
    <property type="entry name" value="Fibrinogen_a/b/g_C_1"/>
</dbReference>
<gene>
    <name evidence="5" type="ORF">C7M84_025512</name>
</gene>
<feature type="region of interest" description="Disordered" evidence="3">
    <location>
        <begin position="1"/>
        <end position="29"/>
    </location>
</feature>
<sequence>MAINVPPPPSPSFAIGRAMSSTTSPSPFPRIAIGRAMSSTPPPIPLPRIATTDQRSLLHGRPAPSCQRRRPGVVVLWIRRVAVVYECDAWHNWASGQSVQFSQCVNGAWTAVDDTCAVSLALDGPPCSDEPRLPAHAVETKALVHSGQRWAVQYECELGYTWPRGRRLRETTCDGGAWTEIHHDCSLGLLSGELSCADPPSPPNKSFITEAWNVSGVNVGVMFRCETGFGWASGRWANFAQCLNNSWAEVDDVCSPGVFPDDTPCPDPPPKPCNSVKRETWEVGGLKVGVMYECRPGFVWASGKRAHVTQCVAGQWTQILDVCFDRALVTGTTPCPYSELENVVLVHIEEPDCSVVPPVLGHYECIPGYQWFSGAHVHDTHCPWGSWQPILDYCTPANGSCAKVLRDCADILTQGYEESGTFRIYPSGNVDDRYTQVSCRLADSSTFADGGWTPVAFFHSNSARHPIDREVLANLSRGENNDTRLLTFQFTFLTVDQLLYHATYGSVNLTVDLAVEDVGVYHGNAGEFKTVYDGL</sequence>
<dbReference type="OrthoDB" id="10330995at2759"/>
<feature type="domain" description="Sushi" evidence="4">
    <location>
        <begin position="194"/>
        <end position="256"/>
    </location>
</feature>
<dbReference type="InterPro" id="IPR000436">
    <property type="entry name" value="Sushi_SCR_CCP_dom"/>
</dbReference>
<evidence type="ECO:0000259" key="4">
    <source>
        <dbReference type="PROSITE" id="PS50923"/>
    </source>
</evidence>
<dbReference type="InterPro" id="IPR036056">
    <property type="entry name" value="Fibrinogen-like_C"/>
</dbReference>
<dbReference type="AlphaFoldDB" id="A0A3R7PYT0"/>
<protein>
    <recommendedName>
        <fullName evidence="4">Sushi domain-containing protein</fullName>
    </recommendedName>
</protein>
<reference evidence="5 6" key="2">
    <citation type="submission" date="2019-01" db="EMBL/GenBank/DDBJ databases">
        <title>The decoding of complex shrimp genome reveals the adaptation for benthos swimmer, frequently molting mechanism and breeding impact on genome.</title>
        <authorList>
            <person name="Sun Y."/>
            <person name="Gao Y."/>
            <person name="Yu Y."/>
        </authorList>
    </citation>
    <scope>NUCLEOTIDE SEQUENCE [LARGE SCALE GENOMIC DNA]</scope>
    <source>
        <tissue evidence="5">Muscle</tissue>
    </source>
</reference>
<feature type="domain" description="Sushi" evidence="4">
    <location>
        <begin position="263"/>
        <end position="325"/>
    </location>
</feature>
<dbReference type="EMBL" id="QCYY01000990">
    <property type="protein sequence ID" value="ROT81330.1"/>
    <property type="molecule type" value="Genomic_DNA"/>
</dbReference>
<comment type="caution">
    <text evidence="2">Lacks conserved residue(s) required for the propagation of feature annotation.</text>
</comment>
<dbReference type="PROSITE" id="PS50923">
    <property type="entry name" value="SUSHI"/>
    <property type="match status" value="2"/>
</dbReference>
<name>A0A3R7PYT0_PENVA</name>
<feature type="compositionally biased region" description="Pro residues" evidence="3">
    <location>
        <begin position="1"/>
        <end position="11"/>
    </location>
</feature>
<keyword evidence="2" id="KW-0768">Sushi</keyword>
<organism evidence="5 6">
    <name type="scientific">Penaeus vannamei</name>
    <name type="common">Whiteleg shrimp</name>
    <name type="synonym">Litopenaeus vannamei</name>
    <dbReference type="NCBI Taxonomy" id="6689"/>
    <lineage>
        <taxon>Eukaryota</taxon>
        <taxon>Metazoa</taxon>
        <taxon>Ecdysozoa</taxon>
        <taxon>Arthropoda</taxon>
        <taxon>Crustacea</taxon>
        <taxon>Multicrustacea</taxon>
        <taxon>Malacostraca</taxon>
        <taxon>Eumalacostraca</taxon>
        <taxon>Eucarida</taxon>
        <taxon>Decapoda</taxon>
        <taxon>Dendrobranchiata</taxon>
        <taxon>Penaeoidea</taxon>
        <taxon>Penaeidae</taxon>
        <taxon>Penaeus</taxon>
    </lineage>
</organism>
<dbReference type="Proteomes" id="UP000283509">
    <property type="component" value="Unassembled WGS sequence"/>
</dbReference>